<dbReference type="AlphaFoldDB" id="A0A2V3PQ00"/>
<feature type="chain" id="PRO_5015919532" evidence="1">
    <location>
        <begin position="20"/>
        <end position="268"/>
    </location>
</feature>
<sequence length="268" mass="29704">MKKKYYISILFLFCYPLFAFCQVGINTVSPLGVFHIDAKSNNTSSGSNKYEDDILVTPDGDLGIGLIAPTGKVHIKTTGTVPGFRLENGSQQQGKILISDESGYGTWGSLTIGSGSILWRVKNPAFYFSGTSQKFYASSLNEVDFSSNIKGVVSYDTQYLSIPPGKYLFFWRGDLVGIEEYMKVDITAYYASAPAMPIKVVSPLYEHYLSSVAYYNILEFAKLEINVQMLNANNNVGPGYTLPIDGYFNPPLTNSAWYELVLLKLDID</sequence>
<feature type="signal peptide" evidence="1">
    <location>
        <begin position="1"/>
        <end position="19"/>
    </location>
</feature>
<keyword evidence="3" id="KW-1185">Reference proteome</keyword>
<gene>
    <name evidence="2" type="ORF">CLV62_11246</name>
</gene>
<dbReference type="OrthoDB" id="1252924at2"/>
<comment type="caution">
    <text evidence="2">The sequence shown here is derived from an EMBL/GenBank/DDBJ whole genome shotgun (WGS) entry which is preliminary data.</text>
</comment>
<evidence type="ECO:0000256" key="1">
    <source>
        <dbReference type="SAM" id="SignalP"/>
    </source>
</evidence>
<name>A0A2V3PQ00_9BACT</name>
<evidence type="ECO:0000313" key="2">
    <source>
        <dbReference type="EMBL" id="PXV63797.1"/>
    </source>
</evidence>
<accession>A0A2V3PQ00</accession>
<protein>
    <submittedName>
        <fullName evidence="2">Uncharacterized protein</fullName>
    </submittedName>
</protein>
<dbReference type="RefSeq" id="WP_110310766.1">
    <property type="nucleotide sequence ID" value="NZ_QICL01000012.1"/>
</dbReference>
<proteinExistence type="predicted"/>
<reference evidence="2 3" key="1">
    <citation type="submission" date="2018-03" db="EMBL/GenBank/DDBJ databases">
        <title>Genomic Encyclopedia of Archaeal and Bacterial Type Strains, Phase II (KMG-II): from individual species to whole genera.</title>
        <authorList>
            <person name="Goeker M."/>
        </authorList>
    </citation>
    <scope>NUCLEOTIDE SEQUENCE [LARGE SCALE GENOMIC DNA]</scope>
    <source>
        <strain evidence="2 3">DSM 100214</strain>
    </source>
</reference>
<dbReference type="EMBL" id="QICL01000012">
    <property type="protein sequence ID" value="PXV63797.1"/>
    <property type="molecule type" value="Genomic_DNA"/>
</dbReference>
<evidence type="ECO:0000313" key="3">
    <source>
        <dbReference type="Proteomes" id="UP000247973"/>
    </source>
</evidence>
<keyword evidence="1" id="KW-0732">Signal</keyword>
<organism evidence="2 3">
    <name type="scientific">Dysgonomonas alginatilytica</name>
    <dbReference type="NCBI Taxonomy" id="1605892"/>
    <lineage>
        <taxon>Bacteria</taxon>
        <taxon>Pseudomonadati</taxon>
        <taxon>Bacteroidota</taxon>
        <taxon>Bacteroidia</taxon>
        <taxon>Bacteroidales</taxon>
        <taxon>Dysgonomonadaceae</taxon>
        <taxon>Dysgonomonas</taxon>
    </lineage>
</organism>
<dbReference type="Proteomes" id="UP000247973">
    <property type="component" value="Unassembled WGS sequence"/>
</dbReference>